<feature type="transmembrane region" description="Helical" evidence="1">
    <location>
        <begin position="197"/>
        <end position="214"/>
    </location>
</feature>
<reference evidence="2 3" key="2">
    <citation type="submission" date="2019-09" db="EMBL/GenBank/DDBJ databases">
        <authorList>
            <person name="Jin C."/>
        </authorList>
    </citation>
    <scope>NUCLEOTIDE SEQUENCE [LARGE SCALE GENOMIC DNA]</scope>
    <source>
        <strain evidence="2 3">BN130099</strain>
    </source>
</reference>
<feature type="transmembrane region" description="Helical" evidence="1">
    <location>
        <begin position="90"/>
        <end position="113"/>
    </location>
</feature>
<evidence type="ECO:0000313" key="2">
    <source>
        <dbReference type="EMBL" id="KAA1421936.1"/>
    </source>
</evidence>
<feature type="transmembrane region" description="Helical" evidence="1">
    <location>
        <begin position="12"/>
        <end position="30"/>
    </location>
</feature>
<keyword evidence="3" id="KW-1185">Reference proteome</keyword>
<dbReference type="RefSeq" id="WP_149727397.1">
    <property type="nucleotide sequence ID" value="NZ_VUJV01000001.1"/>
</dbReference>
<gene>
    <name evidence="2" type="ORF">F0U44_06645</name>
</gene>
<feature type="transmembrane region" description="Helical" evidence="1">
    <location>
        <begin position="153"/>
        <end position="177"/>
    </location>
</feature>
<dbReference type="EMBL" id="VUJV01000001">
    <property type="protein sequence ID" value="KAA1421936.1"/>
    <property type="molecule type" value="Genomic_DNA"/>
</dbReference>
<feature type="transmembrane region" description="Helical" evidence="1">
    <location>
        <begin position="50"/>
        <end position="69"/>
    </location>
</feature>
<dbReference type="Proteomes" id="UP000325003">
    <property type="component" value="Unassembled WGS sequence"/>
</dbReference>
<comment type="caution">
    <text evidence="2">The sequence shown here is derived from an EMBL/GenBank/DDBJ whole genome shotgun (WGS) entry which is preliminary data.</text>
</comment>
<keyword evidence="1" id="KW-0812">Transmembrane</keyword>
<evidence type="ECO:0000313" key="3">
    <source>
        <dbReference type="Proteomes" id="UP000325003"/>
    </source>
</evidence>
<accession>A0A5B1LN65</accession>
<organism evidence="2 3">
    <name type="scientific">Nocardioides humilatus</name>
    <dbReference type="NCBI Taxonomy" id="2607660"/>
    <lineage>
        <taxon>Bacteria</taxon>
        <taxon>Bacillati</taxon>
        <taxon>Actinomycetota</taxon>
        <taxon>Actinomycetes</taxon>
        <taxon>Propionibacteriales</taxon>
        <taxon>Nocardioidaceae</taxon>
        <taxon>Nocardioides</taxon>
    </lineage>
</organism>
<keyword evidence="1" id="KW-1133">Transmembrane helix</keyword>
<protein>
    <submittedName>
        <fullName evidence="2">Uncharacterized protein</fullName>
    </submittedName>
</protein>
<sequence>MALRAEWLGDRRARLIMFAALLGVGTASIMSRGTRWLGSWKLAIDEVGGSVFLVGPVAAALTCAVYVRLQQAQVDELLSQAARPWRGWTAPALGVWALASCAVGLLAVVTTVAARIAGATVYPQLSWVMLPALLVLGAEVALGALVGTRSQRYWVVPWVGVGTFLLFLLTRFHVIPVVFDTGPTSGELIGETFDPPWFVYQSVAAIGVATAAISASHTHLLQRSSVAWKAFLCLSATAALITLAFIRPPVDRYRPAPTEADVCYPEHPTVCMTEDGHRPLLDIVGKMVSLARPLIEAGVRLPERFVPIESTSAADPHTGILSFQDDDQLARSVDEEMAAESLATPRLCAAYSSDDPRVLPEVYFSVYNTLVLWLLVQAGDKSPPTDGSTATWWALAPEQQYAWVRTTYAALSDCRLNDLVRPQAPEARLR</sequence>
<evidence type="ECO:0000256" key="1">
    <source>
        <dbReference type="SAM" id="Phobius"/>
    </source>
</evidence>
<feature type="transmembrane region" description="Helical" evidence="1">
    <location>
        <begin position="226"/>
        <end position="246"/>
    </location>
</feature>
<reference evidence="2 3" key="1">
    <citation type="submission" date="2019-09" db="EMBL/GenBank/DDBJ databases">
        <title>Nocardioides panacisoli sp. nov., isolated from the soil of a ginseng field.</title>
        <authorList>
            <person name="Cho C."/>
        </authorList>
    </citation>
    <scope>NUCLEOTIDE SEQUENCE [LARGE SCALE GENOMIC DNA]</scope>
    <source>
        <strain evidence="2 3">BN130099</strain>
    </source>
</reference>
<name>A0A5B1LN65_9ACTN</name>
<proteinExistence type="predicted"/>
<feature type="transmembrane region" description="Helical" evidence="1">
    <location>
        <begin position="125"/>
        <end position="146"/>
    </location>
</feature>
<dbReference type="AlphaFoldDB" id="A0A5B1LN65"/>
<keyword evidence="1" id="KW-0472">Membrane</keyword>